<evidence type="ECO:0000313" key="3">
    <source>
        <dbReference type="Proteomes" id="UP001165042"/>
    </source>
</evidence>
<keyword evidence="3" id="KW-1185">Reference proteome</keyword>
<feature type="compositionally biased region" description="Low complexity" evidence="1">
    <location>
        <begin position="74"/>
        <end position="90"/>
    </location>
</feature>
<dbReference type="Proteomes" id="UP001165042">
    <property type="component" value="Unassembled WGS sequence"/>
</dbReference>
<dbReference type="AlphaFoldDB" id="A0A9W6QQ49"/>
<proteinExistence type="predicted"/>
<dbReference type="EMBL" id="BSSD01000011">
    <property type="protein sequence ID" value="GLW94891.1"/>
    <property type="molecule type" value="Genomic_DNA"/>
</dbReference>
<evidence type="ECO:0000256" key="1">
    <source>
        <dbReference type="SAM" id="MobiDB-lite"/>
    </source>
</evidence>
<name>A0A9W6QQ49_9PSEU</name>
<protein>
    <submittedName>
        <fullName evidence="2">Uncharacterized protein</fullName>
    </submittedName>
</protein>
<accession>A0A9W6QQ49</accession>
<organism evidence="2 3">
    <name type="scientific">Actinokineospora globicatena</name>
    <dbReference type="NCBI Taxonomy" id="103729"/>
    <lineage>
        <taxon>Bacteria</taxon>
        <taxon>Bacillati</taxon>
        <taxon>Actinomycetota</taxon>
        <taxon>Actinomycetes</taxon>
        <taxon>Pseudonocardiales</taxon>
        <taxon>Pseudonocardiaceae</taxon>
        <taxon>Actinokineospora</taxon>
    </lineage>
</organism>
<reference evidence="2" key="1">
    <citation type="submission" date="2023-02" db="EMBL/GenBank/DDBJ databases">
        <title>Actinokineospora globicatena NBRC 15670.</title>
        <authorList>
            <person name="Ichikawa N."/>
            <person name="Sato H."/>
            <person name="Tonouchi N."/>
        </authorList>
    </citation>
    <scope>NUCLEOTIDE SEQUENCE</scope>
    <source>
        <strain evidence="2">NBRC 15670</strain>
    </source>
</reference>
<feature type="region of interest" description="Disordered" evidence="1">
    <location>
        <begin position="70"/>
        <end position="101"/>
    </location>
</feature>
<comment type="caution">
    <text evidence="2">The sequence shown here is derived from an EMBL/GenBank/DDBJ whole genome shotgun (WGS) entry which is preliminary data.</text>
</comment>
<evidence type="ECO:0000313" key="2">
    <source>
        <dbReference type="EMBL" id="GLW94891.1"/>
    </source>
</evidence>
<feature type="compositionally biased region" description="Pro residues" evidence="1">
    <location>
        <begin position="91"/>
        <end position="101"/>
    </location>
</feature>
<sequence length="101" mass="10440">MLRCLRAASNNAAAPPVPTTIDPAVRIASNRTRLSSLSCPWGPANNHPATPTPTATITAAHTTIARTDNTVYLSAPTSPSSSIPPSLRTPTPRPHPSPPTG</sequence>
<gene>
    <name evidence="2" type="ORF">Aglo03_57070</name>
</gene>